<dbReference type="GO" id="GO:0055085">
    <property type="term" value="P:transmembrane transport"/>
    <property type="evidence" value="ECO:0007669"/>
    <property type="project" value="InterPro"/>
</dbReference>
<dbReference type="InterPro" id="IPR037682">
    <property type="entry name" value="TonB_C"/>
</dbReference>
<reference evidence="6 7" key="1">
    <citation type="submission" date="2017-12" db="EMBL/GenBank/DDBJ databases">
        <title>The genome sequence of Caulobacter sp. 410.</title>
        <authorList>
            <person name="Gao J."/>
            <person name="Mao X."/>
            <person name="Sun J."/>
        </authorList>
    </citation>
    <scope>NUCLEOTIDE SEQUENCE [LARGE SCALE GENOMIC DNA]</scope>
    <source>
        <strain evidence="6 7">410</strain>
    </source>
</reference>
<comment type="caution">
    <text evidence="6">The sequence shown here is derived from an EMBL/GenBank/DDBJ whole genome shotgun (WGS) entry which is preliminary data.</text>
</comment>
<evidence type="ECO:0000256" key="3">
    <source>
        <dbReference type="ARBA" id="ARBA00022989"/>
    </source>
</evidence>
<dbReference type="SUPFAM" id="SSF74653">
    <property type="entry name" value="TolA/TonB C-terminal domain"/>
    <property type="match status" value="1"/>
</dbReference>
<dbReference type="GO" id="GO:0016020">
    <property type="term" value="C:membrane"/>
    <property type="evidence" value="ECO:0007669"/>
    <property type="project" value="UniProtKB-SubCell"/>
</dbReference>
<organism evidence="6 7">
    <name type="scientific">Caulobacter zeae</name>
    <dbReference type="NCBI Taxonomy" id="2055137"/>
    <lineage>
        <taxon>Bacteria</taxon>
        <taxon>Pseudomonadati</taxon>
        <taxon>Pseudomonadota</taxon>
        <taxon>Alphaproteobacteria</taxon>
        <taxon>Caulobacterales</taxon>
        <taxon>Caulobacteraceae</taxon>
        <taxon>Caulobacter</taxon>
    </lineage>
</organism>
<evidence type="ECO:0000259" key="5">
    <source>
        <dbReference type="Pfam" id="PF03544"/>
    </source>
</evidence>
<keyword evidence="7" id="KW-1185">Reference proteome</keyword>
<dbReference type="EMBL" id="PJRS01000039">
    <property type="protein sequence ID" value="PLR22312.1"/>
    <property type="molecule type" value="Genomic_DNA"/>
</dbReference>
<dbReference type="InterPro" id="IPR006260">
    <property type="entry name" value="TonB/TolA_C"/>
</dbReference>
<evidence type="ECO:0000256" key="4">
    <source>
        <dbReference type="ARBA" id="ARBA00023136"/>
    </source>
</evidence>
<comment type="subcellular location">
    <subcellularLocation>
        <location evidence="1">Membrane</location>
        <topology evidence="1">Single-pass membrane protein</topology>
    </subcellularLocation>
</comment>
<evidence type="ECO:0000256" key="2">
    <source>
        <dbReference type="ARBA" id="ARBA00022692"/>
    </source>
</evidence>
<sequence>MAGSLARTSLSAMAHGAPDARAYIASSTKLDHKRRRRFSMTARLLALALSLAAAGPALADPAPPARELTEGVIWQSKPGPMDLDRYYPEEARRRNLSGWALMRCRVTPEGRMEACRAPASSPEGVHFDDMALKLAPKFRMAPATADGAPVGGAMITIPITLVGGPDGGKPAPVSFQPGRAAAALIPAKDGSISCPRPDNADQQCRLHAITWEASPPPHIAGPLIAALGPVNGMANLECTARDGALTDCGASGPELSAAAREAMLALASQLKPPKRTANGAPTEGQRIFAVFDWTALSRIYGAVYGGKDR</sequence>
<evidence type="ECO:0000256" key="1">
    <source>
        <dbReference type="ARBA" id="ARBA00004167"/>
    </source>
</evidence>
<keyword evidence="2" id="KW-0812">Transmembrane</keyword>
<evidence type="ECO:0000313" key="6">
    <source>
        <dbReference type="EMBL" id="PLR22312.1"/>
    </source>
</evidence>
<name>A0A2N5D8B8_9CAUL</name>
<evidence type="ECO:0000313" key="7">
    <source>
        <dbReference type="Proteomes" id="UP000234479"/>
    </source>
</evidence>
<dbReference type="NCBIfam" id="TIGR01352">
    <property type="entry name" value="tonB_Cterm"/>
    <property type="match status" value="1"/>
</dbReference>
<protein>
    <recommendedName>
        <fullName evidence="5">TonB C-terminal domain-containing protein</fullName>
    </recommendedName>
</protein>
<dbReference type="Gene3D" id="3.30.1150.10">
    <property type="match status" value="1"/>
</dbReference>
<gene>
    <name evidence="6" type="ORF">SGCZBJ_18360</name>
</gene>
<feature type="domain" description="TonB C-terminal" evidence="5">
    <location>
        <begin position="86"/>
        <end position="159"/>
    </location>
</feature>
<keyword evidence="4" id="KW-0472">Membrane</keyword>
<dbReference type="Pfam" id="PF03544">
    <property type="entry name" value="TonB_C"/>
    <property type="match status" value="1"/>
</dbReference>
<keyword evidence="3" id="KW-1133">Transmembrane helix</keyword>
<proteinExistence type="predicted"/>
<dbReference type="Proteomes" id="UP000234479">
    <property type="component" value="Unassembled WGS sequence"/>
</dbReference>
<dbReference type="AlphaFoldDB" id="A0A2N5D8B8"/>
<accession>A0A2N5D8B8</accession>
<dbReference type="OrthoDB" id="7201913at2"/>